<accession>A0A4U0Y169</accession>
<organism evidence="2 3">
    <name type="scientific">Cryomyces minteri</name>
    <dbReference type="NCBI Taxonomy" id="331657"/>
    <lineage>
        <taxon>Eukaryota</taxon>
        <taxon>Fungi</taxon>
        <taxon>Dikarya</taxon>
        <taxon>Ascomycota</taxon>
        <taxon>Pezizomycotina</taxon>
        <taxon>Dothideomycetes</taxon>
        <taxon>Dothideomycetes incertae sedis</taxon>
        <taxon>Cryomyces</taxon>
    </lineage>
</organism>
<evidence type="ECO:0000256" key="1">
    <source>
        <dbReference type="SAM" id="MobiDB-lite"/>
    </source>
</evidence>
<feature type="compositionally biased region" description="Polar residues" evidence="1">
    <location>
        <begin position="67"/>
        <end position="76"/>
    </location>
</feature>
<feature type="compositionally biased region" description="Polar residues" evidence="1">
    <location>
        <begin position="1"/>
        <end position="27"/>
    </location>
</feature>
<gene>
    <name evidence="2" type="ORF">B0A49_00219</name>
</gene>
<feature type="region of interest" description="Disordered" evidence="1">
    <location>
        <begin position="1"/>
        <end position="76"/>
    </location>
</feature>
<name>A0A4U0Y169_9PEZI</name>
<dbReference type="Proteomes" id="UP000308768">
    <property type="component" value="Unassembled WGS sequence"/>
</dbReference>
<dbReference type="STRING" id="331657.A0A4U0Y169"/>
<dbReference type="AlphaFoldDB" id="A0A4U0Y169"/>
<keyword evidence="3" id="KW-1185">Reference proteome</keyword>
<dbReference type="OrthoDB" id="5578329at2759"/>
<sequence>MSSSTALNSNPLAARDVNTQSQPTSSMGGFDTGRQGEKGEENKPKSMEYHRQVLESRLKGGEGDKQTYISPSDSIMSPASQKLTAFKERAIGRKDIPKKQSLFAKTMTSREKDLGPVGQDKGMGGFRDI</sequence>
<comment type="caution">
    <text evidence="2">The sequence shown here is derived from an EMBL/GenBank/DDBJ whole genome shotgun (WGS) entry which is preliminary data.</text>
</comment>
<feature type="region of interest" description="Disordered" evidence="1">
    <location>
        <begin position="106"/>
        <end position="129"/>
    </location>
</feature>
<evidence type="ECO:0000313" key="3">
    <source>
        <dbReference type="Proteomes" id="UP000308768"/>
    </source>
</evidence>
<dbReference type="InterPro" id="IPR007727">
    <property type="entry name" value="Spo12"/>
</dbReference>
<proteinExistence type="predicted"/>
<dbReference type="EMBL" id="NAJN01000029">
    <property type="protein sequence ID" value="TKA81265.1"/>
    <property type="molecule type" value="Genomic_DNA"/>
</dbReference>
<dbReference type="Pfam" id="PF05032">
    <property type="entry name" value="Spo12"/>
    <property type="match status" value="1"/>
</dbReference>
<feature type="compositionally biased region" description="Basic and acidic residues" evidence="1">
    <location>
        <begin position="34"/>
        <end position="65"/>
    </location>
</feature>
<reference evidence="2 3" key="1">
    <citation type="submission" date="2017-03" db="EMBL/GenBank/DDBJ databases">
        <title>Genomes of endolithic fungi from Antarctica.</title>
        <authorList>
            <person name="Coleine C."/>
            <person name="Masonjones S."/>
            <person name="Stajich J.E."/>
        </authorList>
    </citation>
    <scope>NUCLEOTIDE SEQUENCE [LARGE SCALE GENOMIC DNA]</scope>
    <source>
        <strain evidence="2 3">CCFEE 5187</strain>
    </source>
</reference>
<evidence type="ECO:0000313" key="2">
    <source>
        <dbReference type="EMBL" id="TKA81265.1"/>
    </source>
</evidence>
<protein>
    <submittedName>
        <fullName evidence="2">Uncharacterized protein</fullName>
    </submittedName>
</protein>